<dbReference type="InterPro" id="IPR052538">
    <property type="entry name" value="Flavonoid_dioxygenase-like"/>
</dbReference>
<dbReference type="PANTHER" id="PTHR43346:SF1">
    <property type="entry name" value="QUERCETIN 2,3-DIOXYGENASE-RELATED"/>
    <property type="match status" value="1"/>
</dbReference>
<dbReference type="HOGENOM" id="CLU_060566_0_0_1"/>
<feature type="signal peptide" evidence="1">
    <location>
        <begin position="1"/>
        <end position="18"/>
    </location>
</feature>
<dbReference type="AlphaFoldDB" id="A0A0B4FEQ9"/>
<accession>A0A0B4FEQ9</accession>
<comment type="caution">
    <text evidence="2">The sequence shown here is derived from an EMBL/GenBank/DDBJ whole genome shotgun (WGS) entry which is preliminary data.</text>
</comment>
<keyword evidence="3" id="KW-1185">Reference proteome</keyword>
<dbReference type="SUPFAM" id="SSF51182">
    <property type="entry name" value="RmlC-like cupins"/>
    <property type="match status" value="1"/>
</dbReference>
<sequence length="383" mass="42582">MGFTRFLIFALAAATAESSCSSTGKDQNIIVHEAPQTIRPYVMPKYKGRAVLLSKTEVVRFAITANSSDGAFSMIQHNGKLTGYASARFHTHRHVHEHVYCARGRVELWAQKNTTDSIQEARVATLGDYGNLPIGSIHTFQLIDPDTQLTHIFHPAGFEHLFDFYSVGDFESMGVGSPYVPHIEDEAPFGPLTPELKTELASLDLYESEQFVPRRDLINGTAGDSKLNWHNGPNELPTTYGEPYFIAKDHGKKFLNTETGYKIIQPLTNEATEKNFTLGTVIMSQKLANESATTTTLPHHFALQMEDGQLILKVEGYESTAMLHGDVAFIPAGTKFSYHAAVPFTKFLYMNDGYEGLDHQLLENAMPWELPAYPPYAGFKAKA</sequence>
<dbReference type="EMBL" id="AZNF01000008">
    <property type="protein sequence ID" value="KID64331.1"/>
    <property type="molecule type" value="Genomic_DNA"/>
</dbReference>
<dbReference type="CDD" id="cd02215">
    <property type="entry name" value="cupin_QDO_N_C"/>
    <property type="match status" value="1"/>
</dbReference>
<feature type="non-terminal residue" evidence="2">
    <location>
        <position position="1"/>
    </location>
</feature>
<dbReference type="CDD" id="cd20281">
    <property type="entry name" value="cupin_QDO_C"/>
    <property type="match status" value="1"/>
</dbReference>
<dbReference type="VEuPathDB" id="FungiDB:MAN_06505"/>
<dbReference type="InterPro" id="IPR014710">
    <property type="entry name" value="RmlC-like_jellyroll"/>
</dbReference>
<feature type="chain" id="PRO_5002087211" evidence="1">
    <location>
        <begin position="19"/>
        <end position="383"/>
    </location>
</feature>
<protein>
    <submittedName>
        <fullName evidence="2">Quercetin 2,3-dioxygenase</fullName>
    </submittedName>
</protein>
<dbReference type="OrthoDB" id="5370773at2759"/>
<evidence type="ECO:0000256" key="1">
    <source>
        <dbReference type="SAM" id="SignalP"/>
    </source>
</evidence>
<evidence type="ECO:0000313" key="2">
    <source>
        <dbReference type="EMBL" id="KID64331.1"/>
    </source>
</evidence>
<gene>
    <name evidence="2" type="ORF">MAN_06505</name>
</gene>
<name>A0A0B4FEQ9_METAF</name>
<dbReference type="Proteomes" id="UP000031186">
    <property type="component" value="Unassembled WGS sequence"/>
</dbReference>
<dbReference type="Gene3D" id="2.60.120.10">
    <property type="entry name" value="Jelly Rolls"/>
    <property type="match status" value="2"/>
</dbReference>
<organism evidence="2 3">
    <name type="scientific">Metarhizium anisopliae (strain ARSEF 549)</name>
    <dbReference type="NCBI Taxonomy" id="3151832"/>
    <lineage>
        <taxon>Eukaryota</taxon>
        <taxon>Fungi</taxon>
        <taxon>Dikarya</taxon>
        <taxon>Ascomycota</taxon>
        <taxon>Pezizomycotina</taxon>
        <taxon>Sordariomycetes</taxon>
        <taxon>Hypocreomycetidae</taxon>
        <taxon>Hypocreales</taxon>
        <taxon>Clavicipitaceae</taxon>
        <taxon>Metarhizium</taxon>
    </lineage>
</organism>
<dbReference type="PANTHER" id="PTHR43346">
    <property type="entry name" value="LIGAND BINDING DOMAIN PROTEIN, PUTATIVE (AFU_ORTHOLOGUE AFUA_6G14370)-RELATED"/>
    <property type="match status" value="1"/>
</dbReference>
<reference evidence="2 3" key="1">
    <citation type="journal article" date="2014" name="Proc. Natl. Acad. Sci. U.S.A.">
        <title>Trajectory and genomic determinants of fungal-pathogen speciation and host adaptation.</title>
        <authorList>
            <person name="Hu X."/>
            <person name="Xiao G."/>
            <person name="Zheng P."/>
            <person name="Shang Y."/>
            <person name="Su Y."/>
            <person name="Zhang X."/>
            <person name="Liu X."/>
            <person name="Zhan S."/>
            <person name="St Leger R.J."/>
            <person name="Wang C."/>
        </authorList>
    </citation>
    <scope>NUCLEOTIDE SEQUENCE [LARGE SCALE GENOMIC DNA]</scope>
    <source>
        <strain evidence="2 3">ARSEF 549</strain>
    </source>
</reference>
<keyword evidence="1" id="KW-0732">Signal</keyword>
<dbReference type="InterPro" id="IPR011051">
    <property type="entry name" value="RmlC_Cupin_sf"/>
</dbReference>
<evidence type="ECO:0000313" key="3">
    <source>
        <dbReference type="Proteomes" id="UP000031186"/>
    </source>
</evidence>
<proteinExistence type="predicted"/>